<proteinExistence type="predicted"/>
<gene>
    <name evidence="2" type="ORF">CNE99_09815</name>
</gene>
<accession>A0A2A5WJA7</accession>
<dbReference type="AlphaFoldDB" id="A0A2A5WJA7"/>
<evidence type="ECO:0000313" key="3">
    <source>
        <dbReference type="Proteomes" id="UP000219327"/>
    </source>
</evidence>
<dbReference type="Gene3D" id="3.60.40.10">
    <property type="entry name" value="PPM-type phosphatase domain"/>
    <property type="match status" value="1"/>
</dbReference>
<reference evidence="2 3" key="1">
    <citation type="submission" date="2017-08" db="EMBL/GenBank/DDBJ databases">
        <title>Fine stratification of microbial communities through a metagenomic profile of the photic zone.</title>
        <authorList>
            <person name="Haro-Moreno J.M."/>
            <person name="Lopez-Perez M."/>
            <person name="De La Torre J."/>
            <person name="Picazo A."/>
            <person name="Camacho A."/>
            <person name="Rodriguez-Valera F."/>
        </authorList>
    </citation>
    <scope>NUCLEOTIDE SEQUENCE [LARGE SCALE GENOMIC DNA]</scope>
    <source>
        <strain evidence="2">MED-G24</strain>
    </source>
</reference>
<evidence type="ECO:0008006" key="4">
    <source>
        <dbReference type="Google" id="ProtNLM"/>
    </source>
</evidence>
<evidence type="ECO:0000313" key="2">
    <source>
        <dbReference type="EMBL" id="PDH36383.1"/>
    </source>
</evidence>
<dbReference type="Proteomes" id="UP000219327">
    <property type="component" value="Unassembled WGS sequence"/>
</dbReference>
<evidence type="ECO:0000256" key="1">
    <source>
        <dbReference type="SAM" id="MobiDB-lite"/>
    </source>
</evidence>
<name>A0A2A5WJA7_9GAMM</name>
<feature type="compositionally biased region" description="Polar residues" evidence="1">
    <location>
        <begin position="100"/>
        <end position="113"/>
    </location>
</feature>
<protein>
    <recommendedName>
        <fullName evidence="4">PPM-type phosphatase domain-containing protein</fullName>
    </recommendedName>
</protein>
<organism evidence="2 3">
    <name type="scientific">OM182 bacterium MED-G24</name>
    <dbReference type="NCBI Taxonomy" id="1986255"/>
    <lineage>
        <taxon>Bacteria</taxon>
        <taxon>Pseudomonadati</taxon>
        <taxon>Pseudomonadota</taxon>
        <taxon>Gammaproteobacteria</taxon>
        <taxon>OMG group</taxon>
        <taxon>OM182 clade</taxon>
    </lineage>
</organism>
<dbReference type="EMBL" id="NTKD01000069">
    <property type="protein sequence ID" value="PDH36383.1"/>
    <property type="molecule type" value="Genomic_DNA"/>
</dbReference>
<sequence length="113" mass="12016">MYKALGVHENATWADSFSGRWYPQQTILLCSDGLTDCVSDEQIKAVLGLSISNQDQIDRLIVLALKNGRRDNVPVIIVSAPESVSGADTDTFVPEGVTGDDSSTSQNSLGSTG</sequence>
<comment type="caution">
    <text evidence="2">The sequence shown here is derived from an EMBL/GenBank/DDBJ whole genome shotgun (WGS) entry which is preliminary data.</text>
</comment>
<dbReference type="InterPro" id="IPR036457">
    <property type="entry name" value="PPM-type-like_dom_sf"/>
</dbReference>
<feature type="region of interest" description="Disordered" evidence="1">
    <location>
        <begin position="85"/>
        <end position="113"/>
    </location>
</feature>
<dbReference type="SUPFAM" id="SSF81606">
    <property type="entry name" value="PP2C-like"/>
    <property type="match status" value="1"/>
</dbReference>